<keyword evidence="4" id="KW-1185">Reference proteome</keyword>
<dbReference type="RefSeq" id="WP_131328423.1">
    <property type="nucleotide sequence ID" value="NZ_CP044016.1"/>
</dbReference>
<dbReference type="KEGG" id="arac:E0W69_002310"/>
<evidence type="ECO:0000256" key="1">
    <source>
        <dbReference type="PIRNR" id="PIRNR000962"/>
    </source>
</evidence>
<dbReference type="OrthoDB" id="9803916at2"/>
<feature type="signal peptide" evidence="2">
    <location>
        <begin position="1"/>
        <end position="21"/>
    </location>
</feature>
<dbReference type="Gene3D" id="3.60.15.10">
    <property type="entry name" value="Ribonuclease Z/Hydroxyacylglutathione hydrolase-like"/>
    <property type="match status" value="1"/>
</dbReference>
<dbReference type="PIRSF" id="PIRSF000962">
    <property type="entry name" value="Cyc_nuc_PDEase"/>
    <property type="match status" value="1"/>
</dbReference>
<dbReference type="PANTHER" id="PTHR28283:SF1">
    <property type="entry name" value="3',5'-CYCLIC-NUCLEOTIDE PHOSPHODIESTERASE 1"/>
    <property type="match status" value="1"/>
</dbReference>
<sequence length="317" mass="35234">MKILKLSILALIILSSSKINAQSFKVLPLGIHGGLEESNLSAYLAANDTSQQYVALDAGTLYSGIKVAMQNHSLPTEAPEKFIQNNIKAYFISHPHLDHVAGLIQNSPADSKKTIYGLGSCIESIDKHYFSWESWANFSDIGEKPKLGKYHLDTLQKDSSIIEPNTGLKITTFQLSHGEPFKSTAFLVTNQSDNSILYLGDTGADTIEHSHSLHHLWENIAPLITSKKLKAIFIEVSFPNSQPDKLLFGHLTPRLLNMELADLEELTNAAALKNLPIVITHIKPDGNNPATIKKELLNKNPFQVKWIFPEQGRFLKF</sequence>
<dbReference type="InterPro" id="IPR000396">
    <property type="entry name" value="Pdiesterase2"/>
</dbReference>
<dbReference type="AlphaFoldDB" id="A0A5P2FVM0"/>
<name>A0A5P2FVM0_9BACT</name>
<evidence type="ECO:0000313" key="4">
    <source>
        <dbReference type="Proteomes" id="UP000292424"/>
    </source>
</evidence>
<dbReference type="GO" id="GO:0006198">
    <property type="term" value="P:cAMP catabolic process"/>
    <property type="evidence" value="ECO:0007669"/>
    <property type="project" value="UniProtKB-UniRule"/>
</dbReference>
<organism evidence="3 4">
    <name type="scientific">Rhizosphaericola mali</name>
    <dbReference type="NCBI Taxonomy" id="2545455"/>
    <lineage>
        <taxon>Bacteria</taxon>
        <taxon>Pseudomonadati</taxon>
        <taxon>Bacteroidota</taxon>
        <taxon>Chitinophagia</taxon>
        <taxon>Chitinophagales</taxon>
        <taxon>Chitinophagaceae</taxon>
        <taxon>Rhizosphaericola</taxon>
    </lineage>
</organism>
<evidence type="ECO:0000313" key="3">
    <source>
        <dbReference type="EMBL" id="QES87546.1"/>
    </source>
</evidence>
<dbReference type="PRINTS" id="PR00388">
    <property type="entry name" value="PDIESTERASE2"/>
</dbReference>
<dbReference type="InterPro" id="IPR036866">
    <property type="entry name" value="RibonucZ/Hydroxyglut_hydro"/>
</dbReference>
<dbReference type="SUPFAM" id="SSF56281">
    <property type="entry name" value="Metallo-hydrolase/oxidoreductase"/>
    <property type="match status" value="1"/>
</dbReference>
<dbReference type="EMBL" id="CP044016">
    <property type="protein sequence ID" value="QES87546.1"/>
    <property type="molecule type" value="Genomic_DNA"/>
</dbReference>
<feature type="chain" id="PRO_5024454753" evidence="2">
    <location>
        <begin position="22"/>
        <end position="317"/>
    </location>
</feature>
<keyword evidence="1" id="KW-0378">Hydrolase</keyword>
<reference evidence="3 4" key="1">
    <citation type="submission" date="2019-09" db="EMBL/GenBank/DDBJ databases">
        <title>Complete genome sequence of Arachidicoccus sp. B3-10 isolated from apple orchard soil.</title>
        <authorList>
            <person name="Kim H.S."/>
            <person name="Han K.-I."/>
            <person name="Suh M.K."/>
            <person name="Lee K.C."/>
            <person name="Eom M.K."/>
            <person name="Kim J.-S."/>
            <person name="Kang S.W."/>
            <person name="Sin Y."/>
            <person name="Lee J.-S."/>
        </authorList>
    </citation>
    <scope>NUCLEOTIDE SEQUENCE [LARGE SCALE GENOMIC DNA]</scope>
    <source>
        <strain evidence="3 4">B3-10</strain>
    </source>
</reference>
<dbReference type="CDD" id="cd07735">
    <property type="entry name" value="class_II_PDE_MBL-fold"/>
    <property type="match status" value="1"/>
</dbReference>
<dbReference type="GO" id="GO:0004115">
    <property type="term" value="F:3',5'-cyclic-AMP phosphodiesterase activity"/>
    <property type="evidence" value="ECO:0007669"/>
    <property type="project" value="UniProtKB-UniRule"/>
</dbReference>
<gene>
    <name evidence="3" type="ORF">E0W69_002310</name>
</gene>
<dbReference type="GO" id="GO:1902660">
    <property type="term" value="P:negative regulation of glucose mediated signaling pathway"/>
    <property type="evidence" value="ECO:0007669"/>
    <property type="project" value="TreeGrafter"/>
</dbReference>
<evidence type="ECO:0000256" key="2">
    <source>
        <dbReference type="SAM" id="SignalP"/>
    </source>
</evidence>
<protein>
    <submittedName>
        <fullName evidence="3">3',5'-cyclic-nucleotide phosphodiesterase</fullName>
    </submittedName>
</protein>
<accession>A0A5P2FVM0</accession>
<dbReference type="GO" id="GO:0047555">
    <property type="term" value="F:3',5'-cyclic-GMP phosphodiesterase activity"/>
    <property type="evidence" value="ECO:0007669"/>
    <property type="project" value="TreeGrafter"/>
</dbReference>
<keyword evidence="1" id="KW-0114">cAMP</keyword>
<comment type="similarity">
    <text evidence="1">Belongs to the cyclic nucleotide phosphodiesterase class-II family.</text>
</comment>
<proteinExistence type="inferred from homology"/>
<keyword evidence="2" id="KW-0732">Signal</keyword>
<dbReference type="Pfam" id="PF02112">
    <property type="entry name" value="PDEase_II"/>
    <property type="match status" value="1"/>
</dbReference>
<dbReference type="PANTHER" id="PTHR28283">
    <property type="entry name" value="3',5'-CYCLIC-NUCLEOTIDE PHOSPHODIESTERASE 1"/>
    <property type="match status" value="1"/>
</dbReference>
<dbReference type="Proteomes" id="UP000292424">
    <property type="component" value="Chromosome"/>
</dbReference>